<keyword evidence="5" id="KW-0804">Transcription</keyword>
<evidence type="ECO:0000259" key="7">
    <source>
        <dbReference type="PROSITE" id="PS50110"/>
    </source>
</evidence>
<evidence type="ECO:0000256" key="5">
    <source>
        <dbReference type="ARBA" id="ARBA00023163"/>
    </source>
</evidence>
<dbReference type="SUPFAM" id="SSF52172">
    <property type="entry name" value="CheY-like"/>
    <property type="match status" value="1"/>
</dbReference>
<comment type="caution">
    <text evidence="8">The sequence shown here is derived from an EMBL/GenBank/DDBJ whole genome shotgun (WGS) entry which is preliminary data.</text>
</comment>
<evidence type="ECO:0000256" key="3">
    <source>
        <dbReference type="ARBA" id="ARBA00023015"/>
    </source>
</evidence>
<dbReference type="PROSITE" id="PS50110">
    <property type="entry name" value="RESPONSE_REGULATORY"/>
    <property type="match status" value="1"/>
</dbReference>
<keyword evidence="4" id="KW-0238">DNA-binding</keyword>
<dbReference type="PANTHER" id="PTHR48111">
    <property type="entry name" value="REGULATOR OF RPOS"/>
    <property type="match status" value="1"/>
</dbReference>
<evidence type="ECO:0000256" key="2">
    <source>
        <dbReference type="ARBA" id="ARBA00023012"/>
    </source>
</evidence>
<dbReference type="GO" id="GO:0000976">
    <property type="term" value="F:transcription cis-regulatory region binding"/>
    <property type="evidence" value="ECO:0007669"/>
    <property type="project" value="TreeGrafter"/>
</dbReference>
<protein>
    <submittedName>
        <fullName evidence="8">Putative response regulator</fullName>
    </submittedName>
</protein>
<keyword evidence="2" id="KW-0902">Two-component regulatory system</keyword>
<dbReference type="InterPro" id="IPR011006">
    <property type="entry name" value="CheY-like_superfamily"/>
</dbReference>
<evidence type="ECO:0000256" key="6">
    <source>
        <dbReference type="PROSITE-ProRule" id="PRU00169"/>
    </source>
</evidence>
<name>A0A0C2CXQ0_9BACT</name>
<comment type="caution">
    <text evidence="6">Lacks conserved residue(s) required for the propagation of feature annotation.</text>
</comment>
<keyword evidence="3" id="KW-0805">Transcription regulation</keyword>
<dbReference type="PANTHER" id="PTHR48111:SF1">
    <property type="entry name" value="TWO-COMPONENT RESPONSE REGULATOR ORR33"/>
    <property type="match status" value="1"/>
</dbReference>
<organism evidence="8 9">
    <name type="scientific">Enhygromyxa salina</name>
    <dbReference type="NCBI Taxonomy" id="215803"/>
    <lineage>
        <taxon>Bacteria</taxon>
        <taxon>Pseudomonadati</taxon>
        <taxon>Myxococcota</taxon>
        <taxon>Polyangia</taxon>
        <taxon>Nannocystales</taxon>
        <taxon>Nannocystaceae</taxon>
        <taxon>Enhygromyxa</taxon>
    </lineage>
</organism>
<evidence type="ECO:0000313" key="9">
    <source>
        <dbReference type="Proteomes" id="UP000031599"/>
    </source>
</evidence>
<dbReference type="Pfam" id="PF00072">
    <property type="entry name" value="Response_reg"/>
    <property type="match status" value="1"/>
</dbReference>
<dbReference type="Gene3D" id="3.40.50.2300">
    <property type="match status" value="1"/>
</dbReference>
<dbReference type="GO" id="GO:0005829">
    <property type="term" value="C:cytosol"/>
    <property type="evidence" value="ECO:0007669"/>
    <property type="project" value="TreeGrafter"/>
</dbReference>
<evidence type="ECO:0000256" key="1">
    <source>
        <dbReference type="ARBA" id="ARBA00022553"/>
    </source>
</evidence>
<proteinExistence type="predicted"/>
<dbReference type="InterPro" id="IPR001789">
    <property type="entry name" value="Sig_transdc_resp-reg_receiver"/>
</dbReference>
<feature type="domain" description="Response regulatory" evidence="7">
    <location>
        <begin position="15"/>
        <end position="149"/>
    </location>
</feature>
<dbReference type="GO" id="GO:0006355">
    <property type="term" value="P:regulation of DNA-templated transcription"/>
    <property type="evidence" value="ECO:0007669"/>
    <property type="project" value="TreeGrafter"/>
</dbReference>
<gene>
    <name evidence="8" type="ORF">DB30_01226</name>
</gene>
<keyword evidence="1" id="KW-0597">Phosphoprotein</keyword>
<sequence length="167" mass="18410">MVAPKPKVKVGAWKTIMVVDPDTDNRKRVIGLLREAALRAGSSDTATPPPPDARTLAVHEADNGSAAWALIEVVKPDLVVAEILLEGLSGMQLLRRLRDRYGGEAPATMFVTSMSNEVDRYWALRNGATAYVIKPFDDEFLRTRATKFFEDRVDGGLDLDSNWIADP</sequence>
<dbReference type="GO" id="GO:0032993">
    <property type="term" value="C:protein-DNA complex"/>
    <property type="evidence" value="ECO:0007669"/>
    <property type="project" value="TreeGrafter"/>
</dbReference>
<accession>A0A0C2CXQ0</accession>
<dbReference type="EMBL" id="JMCC02000124">
    <property type="protein sequence ID" value="KIG12602.1"/>
    <property type="molecule type" value="Genomic_DNA"/>
</dbReference>
<dbReference type="InterPro" id="IPR039420">
    <property type="entry name" value="WalR-like"/>
</dbReference>
<reference evidence="8 9" key="1">
    <citation type="submission" date="2014-12" db="EMBL/GenBank/DDBJ databases">
        <title>Genome assembly of Enhygromyxa salina DSM 15201.</title>
        <authorList>
            <person name="Sharma G."/>
            <person name="Subramanian S."/>
        </authorList>
    </citation>
    <scope>NUCLEOTIDE SEQUENCE [LARGE SCALE GENOMIC DNA]</scope>
    <source>
        <strain evidence="8 9">DSM 15201</strain>
    </source>
</reference>
<evidence type="ECO:0000313" key="8">
    <source>
        <dbReference type="EMBL" id="KIG12602.1"/>
    </source>
</evidence>
<dbReference type="AlphaFoldDB" id="A0A0C2CXQ0"/>
<dbReference type="Proteomes" id="UP000031599">
    <property type="component" value="Unassembled WGS sequence"/>
</dbReference>
<dbReference type="CDD" id="cd00156">
    <property type="entry name" value="REC"/>
    <property type="match status" value="1"/>
</dbReference>
<dbReference type="SMART" id="SM00448">
    <property type="entry name" value="REC"/>
    <property type="match status" value="1"/>
</dbReference>
<evidence type="ECO:0000256" key="4">
    <source>
        <dbReference type="ARBA" id="ARBA00023125"/>
    </source>
</evidence>
<dbReference type="GO" id="GO:0000156">
    <property type="term" value="F:phosphorelay response regulator activity"/>
    <property type="evidence" value="ECO:0007669"/>
    <property type="project" value="TreeGrafter"/>
</dbReference>